<evidence type="ECO:0000313" key="2">
    <source>
        <dbReference type="Proteomes" id="UP000812287"/>
    </source>
</evidence>
<organism evidence="1 2">
    <name type="scientific">Guyanagaster necrorhizus</name>
    <dbReference type="NCBI Taxonomy" id="856835"/>
    <lineage>
        <taxon>Eukaryota</taxon>
        <taxon>Fungi</taxon>
        <taxon>Dikarya</taxon>
        <taxon>Basidiomycota</taxon>
        <taxon>Agaricomycotina</taxon>
        <taxon>Agaricomycetes</taxon>
        <taxon>Agaricomycetidae</taxon>
        <taxon>Agaricales</taxon>
        <taxon>Marasmiineae</taxon>
        <taxon>Physalacriaceae</taxon>
        <taxon>Guyanagaster</taxon>
    </lineage>
</organism>
<comment type="caution">
    <text evidence="1">The sequence shown here is derived from an EMBL/GenBank/DDBJ whole genome shotgun (WGS) entry which is preliminary data.</text>
</comment>
<dbReference type="Proteomes" id="UP000812287">
    <property type="component" value="Unassembled WGS sequence"/>
</dbReference>
<dbReference type="AlphaFoldDB" id="A0A9P8AN01"/>
<protein>
    <submittedName>
        <fullName evidence="1">Uncharacterized protein</fullName>
    </submittedName>
</protein>
<gene>
    <name evidence="1" type="ORF">BT62DRAFT_1079743</name>
</gene>
<dbReference type="GeneID" id="66101812"/>
<keyword evidence="2" id="KW-1185">Reference proteome</keyword>
<dbReference type="RefSeq" id="XP_043035283.1">
    <property type="nucleotide sequence ID" value="XM_043179518.1"/>
</dbReference>
<name>A0A9P8AN01_9AGAR</name>
<proteinExistence type="predicted"/>
<evidence type="ECO:0000313" key="1">
    <source>
        <dbReference type="EMBL" id="KAG7441783.1"/>
    </source>
</evidence>
<sequence>MSETQEYLLSLGIIQHVRMTVVKISLEPDFITEVENAFSIWAVLITRSSMTMGIELVLVEDRESTLLFVIMDEAYTFSLKEDDATITADDLNDGMNHMPNIHLQSSITSTRRRIPAQCVYTRTTHSIDEQLEETGTGRLSEFILASAMETIASQDIDVLKHRGNAGVHEPESLPPSFSLNRLGSAALATNIFIDFAMDQNRGKRMMEMTVCDLPILPVRPFNEQQSSLQGTFFHTEIGRCVHAVNTIKDGENVKERPVCLISKEIRQRFGGGGVRSGNDSYRGVPDEVVHVDCEEGGSYELGMLTSEEVMEPPRKLVEECKKTRILVSDVGETKYI</sequence>
<dbReference type="EMBL" id="MU250556">
    <property type="protein sequence ID" value="KAG7441783.1"/>
    <property type="molecule type" value="Genomic_DNA"/>
</dbReference>
<reference evidence="1" key="1">
    <citation type="submission" date="2020-11" db="EMBL/GenBank/DDBJ databases">
        <title>Adaptations for nitrogen fixation in a non-lichenized fungal sporocarp promotes dispersal by wood-feeding termites.</title>
        <authorList>
            <consortium name="DOE Joint Genome Institute"/>
            <person name="Koch R.A."/>
            <person name="Yoon G."/>
            <person name="Arayal U."/>
            <person name="Lail K."/>
            <person name="Amirebrahimi M."/>
            <person name="Labutti K."/>
            <person name="Lipzen A."/>
            <person name="Riley R."/>
            <person name="Barry K."/>
            <person name="Henrissat B."/>
            <person name="Grigoriev I.V."/>
            <person name="Herr J.R."/>
            <person name="Aime M.C."/>
        </authorList>
    </citation>
    <scope>NUCLEOTIDE SEQUENCE</scope>
    <source>
        <strain evidence="1">MCA 3950</strain>
    </source>
</reference>
<accession>A0A9P8AN01</accession>